<evidence type="ECO:0000256" key="3">
    <source>
        <dbReference type="ARBA" id="ARBA00022833"/>
    </source>
</evidence>
<reference key="1">
    <citation type="journal article" date="2000" name="Nature">
        <title>Sequence and analysis of chromosome 1 of the plant Arabidopsis thaliana.</title>
        <authorList>
            <person name="Theologis A."/>
            <person name="Ecker J.R."/>
            <person name="Palm C.J."/>
            <person name="Federspiel N.A."/>
            <person name="Kaul S."/>
            <person name="White O."/>
            <person name="Alonso J."/>
            <person name="Altafi H."/>
            <person name="Araujo R."/>
            <person name="Bowman C.L."/>
            <person name="Brooks S.Y."/>
            <person name="Buehler E."/>
            <person name="Chan A."/>
            <person name="Chao Q."/>
            <person name="Chen H."/>
            <person name="Cheuk R.F."/>
            <person name="Chin C.W."/>
            <person name="Chung M.K."/>
            <person name="Conn L."/>
            <person name="Conway A.B."/>
            <person name="Conway A.R."/>
            <person name="Creasy T.H."/>
            <person name="Dewar K."/>
            <person name="Dunn P."/>
            <person name="Etgu P."/>
            <person name="Feldblyum T.V."/>
            <person name="Feng J."/>
            <person name="Fong B."/>
            <person name="Fujii C.Y."/>
            <person name="Gill J.E."/>
            <person name="Goldsmith A.D."/>
            <person name="Haas B."/>
            <person name="Hansen N.F."/>
            <person name="Hughes B."/>
            <person name="Huizar L."/>
            <person name="Hunter J.L."/>
            <person name="Jenkins J."/>
            <person name="Johnson-Hopson C."/>
            <person name="Khan S."/>
            <person name="Khaykin E."/>
            <person name="Kim C.J."/>
            <person name="Koo H.L."/>
            <person name="Kremenetskaia I."/>
            <person name="Kurtz D.B."/>
            <person name="Kwan A."/>
            <person name="Lam B."/>
            <person name="Langin-Hooper S."/>
            <person name="Lee A."/>
            <person name="Lee J.M."/>
            <person name="Lenz C.A."/>
            <person name="Li J.H."/>
            <person name="Li Y."/>
            <person name="Lin X."/>
            <person name="Liu S.X."/>
            <person name="Liu Z.A."/>
            <person name="Luros J.S."/>
            <person name="Maiti R."/>
            <person name="Marziali A."/>
            <person name="Militscher J."/>
            <person name="Miranda M."/>
            <person name="Nguyen M."/>
            <person name="Nierman W.C."/>
            <person name="Osborne B.I."/>
            <person name="Pai G."/>
            <person name="Peterson J."/>
            <person name="Pham P.K."/>
            <person name="Rizzo M."/>
            <person name="Rooney T."/>
            <person name="Rowley D."/>
            <person name="Sakano H."/>
            <person name="Salzberg S.L."/>
            <person name="Schwartz J.R."/>
            <person name="Shinn P."/>
            <person name="Southwick A.M."/>
            <person name="Sun H."/>
            <person name="Tallon L.J."/>
            <person name="Tambunga G."/>
            <person name="Toriumi M.J."/>
            <person name="Town C.D."/>
            <person name="Utterback T."/>
            <person name="Van Aken S."/>
            <person name="Vaysberg M."/>
            <person name="Vysotskaia V.S."/>
            <person name="Walker M."/>
            <person name="Wu D."/>
            <person name="Yu G."/>
            <person name="Fraser C.M."/>
            <person name="Venter J.C."/>
            <person name="Davis R.W."/>
        </authorList>
    </citation>
    <scope>NUCLEOTIDE SEQUENCE [LARGE SCALE GENOMIC DNA]</scope>
    <source>
        <strain>cv. Columbia</strain>
    </source>
</reference>
<protein>
    <submittedName>
        <fullName evidence="7">F11O6.3 protein</fullName>
    </submittedName>
</protein>
<evidence type="ECO:0000256" key="1">
    <source>
        <dbReference type="ARBA" id="ARBA00022723"/>
    </source>
</evidence>
<feature type="domain" description="SWIM-type" evidence="6">
    <location>
        <begin position="745"/>
        <end position="787"/>
    </location>
</feature>
<feature type="compositionally biased region" description="Polar residues" evidence="5">
    <location>
        <begin position="141"/>
        <end position="151"/>
    </location>
</feature>
<evidence type="ECO:0000259" key="6">
    <source>
        <dbReference type="PROSITE" id="PS50966"/>
    </source>
</evidence>
<keyword evidence="2 4" id="KW-0863">Zinc-finger</keyword>
<evidence type="ECO:0000313" key="7">
    <source>
        <dbReference type="EMBL" id="AAG10809.1"/>
    </source>
</evidence>
<dbReference type="InterPro" id="IPR006564">
    <property type="entry name" value="Znf_PMZ"/>
</dbReference>
<dbReference type="Pfam" id="PF04434">
    <property type="entry name" value="SWIM"/>
    <property type="match status" value="1"/>
</dbReference>
<keyword evidence="3" id="KW-0862">Zinc</keyword>
<organism evidence="7">
    <name type="scientific">Arabidopsis thaliana</name>
    <name type="common">Mouse-ear cress</name>
    <dbReference type="NCBI Taxonomy" id="3702"/>
    <lineage>
        <taxon>Eukaryota</taxon>
        <taxon>Viridiplantae</taxon>
        <taxon>Streptophyta</taxon>
        <taxon>Embryophyta</taxon>
        <taxon>Tracheophyta</taxon>
        <taxon>Spermatophyta</taxon>
        <taxon>Magnoliopsida</taxon>
        <taxon>eudicotyledons</taxon>
        <taxon>Gunneridae</taxon>
        <taxon>Pentapetalae</taxon>
        <taxon>rosids</taxon>
        <taxon>malvids</taxon>
        <taxon>Brassicales</taxon>
        <taxon>Brassicaceae</taxon>
        <taxon>Camelineae</taxon>
        <taxon>Arabidopsis</taxon>
    </lineage>
</organism>
<dbReference type="InterPro" id="IPR007527">
    <property type="entry name" value="Znf_SWIM"/>
</dbReference>
<feature type="region of interest" description="Disordered" evidence="5">
    <location>
        <begin position="180"/>
        <end position="200"/>
    </location>
</feature>
<feature type="region of interest" description="Disordered" evidence="5">
    <location>
        <begin position="115"/>
        <end position="151"/>
    </location>
</feature>
<sequence>MDEFCMVICGDWVCSSNGEWKLEICNKLFSRVVPIFEGMTLGAFKSAISKEFGMIGVNPLLSYAAPDKDMFTTKEKTPPVLVTSEVGLLYYLSALRENRGLNLFVKFEEMEEDLQSFDTRGDSSTKRPRQSSLEEECGSKTPKSGVTSVRDISSVGSKTPTIVLTPRDDEFMEELEQAEANIGSNSGHKSSRNDTDNEGFNNDVEKLFFVDNDTEEVEAVTEKPEDSMPCGGYDKEFWSNFLTDDYGGSNANELMATGGLDVRYGSNNKVVGSNLDEVVFCTGSGVFDHAIYVNGAGESIKTEHTKKTPQVMKGKMVGGVGSSQETSNEVKKLEEVDDEEFDIPPLFEDIEYEVDNLPDLDIDDDGKGYYEIKKAQLQHTCSVDTRRQYMKKATSKVIASVFKAKYSEASAGPVPMDLQQLVLEDLRVSASYKKCWRARESALTDVGGSDEESYSNLAEYLHLLKLTNPGTITHIETEPDIEDERKERFLYMFLAFGASIQGFKHLRRVLVVDGTHLKGKYKGVLLTASGQDANFQVYPLAFAVVDSENDDAWTWFFTKLERIIADNNTLTILSDRHESIKVGVKKVFPQAHHGACIIHLCRNIQARFKNRGLTQLVKNAGYEFTSGKFKTLYNQINAINPLCIKYLHDVGMAHWTRLYFPGQRFNLMTSNIAETLNKALFKGRSSHIVELLRFIRSMLTRWFNAHRKKSQAHSGPVPPEVDKQISKNLTTSSGSKVGRVTSWSYEVVGKLGGSNVVDLEKKQCTCKRYDKLKIPCGHALVAANSINLSYKALVDDYFKPHSWVASYKGAVFPEANGKEEDIPEELPHRSMLPPYTRRPSGRPKVARIPSTGEYKKPKTGRTQQNRCSRCKGLGHNRTSCSNPI</sequence>
<feature type="region of interest" description="Disordered" evidence="5">
    <location>
        <begin position="826"/>
        <end position="884"/>
    </location>
</feature>
<dbReference type="AlphaFoldDB" id="Q9FWZ8"/>
<reference evidence="7" key="2">
    <citation type="submission" date="2000-09" db="EMBL/GenBank/DDBJ databases">
        <authorList>
            <person name="Federspiel N.A."/>
            <person name="Palm C.J."/>
            <person name="Conway A.B."/>
            <person name="Conn L."/>
            <person name="Hansen N.F."/>
            <person name="Altafi H."/>
            <person name="Nguyen M."/>
            <person name="Lam B."/>
            <person name="Southwick A."/>
            <person name="Miranda M."/>
            <person name="Brooks S."/>
            <person name="Buehler E."/>
            <person name="Chao Q."/>
            <person name="Chin C."/>
            <person name="Chiou J."/>
            <person name="Choi E."/>
            <person name="Gonzalez A."/>
            <person name="Howng B."/>
            <person name="Johnson-Hopson C."/>
            <person name="Khan S."/>
            <person name="Kim C."/>
            <person name="Koo T."/>
            <person name="Lee J.M."/>
            <person name="Lenz C."/>
            <person name="Liu A."/>
            <person name="Liu S."/>
            <person name="Mukharsky N."/>
            <person name="Pham P."/>
            <person name="Sakano H."/>
            <person name="Shinn P."/>
            <person name="Toriumi M."/>
            <person name="Vaysberg M."/>
            <person name="Yu G."/>
            <person name="Ecker J."/>
            <person name="Theologis A."/>
            <person name="Davis R.W."/>
        </authorList>
    </citation>
    <scope>NUCLEOTIDE SEQUENCE</scope>
</reference>
<accession>Q9FWZ8</accession>
<evidence type="ECO:0000256" key="2">
    <source>
        <dbReference type="ARBA" id="ARBA00022771"/>
    </source>
</evidence>
<dbReference type="InterPro" id="IPR018289">
    <property type="entry name" value="MULE_transposase_dom"/>
</dbReference>
<dbReference type="EMBL" id="AC018460">
    <property type="protein sequence ID" value="AAG10809.1"/>
    <property type="molecule type" value="Genomic_DNA"/>
</dbReference>
<dbReference type="GO" id="GO:0008270">
    <property type="term" value="F:zinc ion binding"/>
    <property type="evidence" value="ECO:0007669"/>
    <property type="project" value="UniProtKB-KW"/>
</dbReference>
<keyword evidence="1" id="KW-0479">Metal-binding</keyword>
<proteinExistence type="predicted"/>
<dbReference type="SMART" id="SM00575">
    <property type="entry name" value="ZnF_PMZ"/>
    <property type="match status" value="1"/>
</dbReference>
<dbReference type="PROSITE" id="PS50966">
    <property type="entry name" value="ZF_SWIM"/>
    <property type="match status" value="1"/>
</dbReference>
<dbReference type="ExpressionAtlas" id="Q9FWZ8">
    <property type="expression patterns" value="baseline and differential"/>
</dbReference>
<dbReference type="PANTHER" id="PTHR31973">
    <property type="entry name" value="POLYPROTEIN, PUTATIVE-RELATED"/>
    <property type="match status" value="1"/>
</dbReference>
<evidence type="ECO:0000256" key="5">
    <source>
        <dbReference type="SAM" id="MobiDB-lite"/>
    </source>
</evidence>
<dbReference type="Pfam" id="PF10551">
    <property type="entry name" value="MULE"/>
    <property type="match status" value="1"/>
</dbReference>
<evidence type="ECO:0000256" key="4">
    <source>
        <dbReference type="PROSITE-ProRule" id="PRU00325"/>
    </source>
</evidence>
<name>Q9FWZ8_ARATH</name>
<dbReference type="PANTHER" id="PTHR31973:SF187">
    <property type="entry name" value="MUTATOR TRANSPOSASE MUDRA PROTEIN"/>
    <property type="match status" value="1"/>
</dbReference>
<gene>
    <name evidence="7" type="primary">F11O6.3</name>
</gene>